<evidence type="ECO:0000256" key="9">
    <source>
        <dbReference type="SAM" id="Phobius"/>
    </source>
</evidence>
<evidence type="ECO:0000256" key="2">
    <source>
        <dbReference type="ARBA" id="ARBA00009773"/>
    </source>
</evidence>
<feature type="transmembrane region" description="Helical" evidence="9">
    <location>
        <begin position="12"/>
        <end position="42"/>
    </location>
</feature>
<evidence type="ECO:0000256" key="4">
    <source>
        <dbReference type="ARBA" id="ARBA00022475"/>
    </source>
</evidence>
<keyword evidence="4" id="KW-1003">Cell membrane</keyword>
<dbReference type="AlphaFoldDB" id="A0A159Z3G0"/>
<dbReference type="RefSeq" id="WP_084739616.1">
    <property type="nucleotide sequence ID" value="NZ_CP012661.1"/>
</dbReference>
<keyword evidence="3" id="KW-0813">Transport</keyword>
<feature type="transmembrane region" description="Helical" evidence="9">
    <location>
        <begin position="313"/>
        <end position="337"/>
    </location>
</feature>
<reference evidence="10 11" key="1">
    <citation type="submission" date="2015-09" db="EMBL/GenBank/DDBJ databases">
        <title>Complete genome sequence of Defluviimonas alba cai42t isolated from an oilfield in Xinjiang.</title>
        <authorList>
            <person name="Geng S."/>
            <person name="Pan X."/>
            <person name="Wu X."/>
        </authorList>
    </citation>
    <scope>NUCLEOTIDE SEQUENCE [LARGE SCALE GENOMIC DNA]</scope>
    <source>
        <strain evidence="11">cai42</strain>
    </source>
</reference>
<proteinExistence type="inferred from homology"/>
<dbReference type="Proteomes" id="UP000076128">
    <property type="component" value="Chromosome"/>
</dbReference>
<evidence type="ECO:0000256" key="1">
    <source>
        <dbReference type="ARBA" id="ARBA00004651"/>
    </source>
</evidence>
<gene>
    <name evidence="10" type="ORF">AKL17_2380</name>
</gene>
<dbReference type="PANTHER" id="PTHR21716">
    <property type="entry name" value="TRANSMEMBRANE PROTEIN"/>
    <property type="match status" value="1"/>
</dbReference>
<evidence type="ECO:0000256" key="7">
    <source>
        <dbReference type="ARBA" id="ARBA00023136"/>
    </source>
</evidence>
<dbReference type="STRING" id="1335048.AKL17_2380"/>
<keyword evidence="6 9" id="KW-1133">Transmembrane helix</keyword>
<keyword evidence="7 9" id="KW-0472">Membrane</keyword>
<dbReference type="KEGG" id="daa:AKL17_2380"/>
<evidence type="ECO:0000313" key="11">
    <source>
        <dbReference type="Proteomes" id="UP000076128"/>
    </source>
</evidence>
<evidence type="ECO:0000256" key="8">
    <source>
        <dbReference type="SAM" id="MobiDB-lite"/>
    </source>
</evidence>
<comment type="subcellular location">
    <subcellularLocation>
        <location evidence="1">Cell membrane</location>
        <topology evidence="1">Multi-pass membrane protein</topology>
    </subcellularLocation>
</comment>
<comment type="similarity">
    <text evidence="2">Belongs to the autoinducer-2 exporter (AI-2E) (TC 2.A.86) family.</text>
</comment>
<feature type="transmembrane region" description="Helical" evidence="9">
    <location>
        <begin position="226"/>
        <end position="247"/>
    </location>
</feature>
<dbReference type="PANTHER" id="PTHR21716:SF53">
    <property type="entry name" value="PERMEASE PERM-RELATED"/>
    <property type="match status" value="1"/>
</dbReference>
<dbReference type="OrthoDB" id="5792512at2"/>
<dbReference type="GO" id="GO:0055085">
    <property type="term" value="P:transmembrane transport"/>
    <property type="evidence" value="ECO:0007669"/>
    <property type="project" value="TreeGrafter"/>
</dbReference>
<feature type="transmembrane region" description="Helical" evidence="9">
    <location>
        <begin position="253"/>
        <end position="276"/>
    </location>
</feature>
<dbReference type="Pfam" id="PF01594">
    <property type="entry name" value="AI-2E_transport"/>
    <property type="match status" value="1"/>
</dbReference>
<organism evidence="10 11">
    <name type="scientific">Frigidibacter mobilis</name>
    <dbReference type="NCBI Taxonomy" id="1335048"/>
    <lineage>
        <taxon>Bacteria</taxon>
        <taxon>Pseudomonadati</taxon>
        <taxon>Pseudomonadota</taxon>
        <taxon>Alphaproteobacteria</taxon>
        <taxon>Rhodobacterales</taxon>
        <taxon>Paracoccaceae</taxon>
        <taxon>Frigidibacter</taxon>
    </lineage>
</organism>
<dbReference type="EMBL" id="CP012661">
    <property type="protein sequence ID" value="AMY69626.1"/>
    <property type="molecule type" value="Genomic_DNA"/>
</dbReference>
<evidence type="ECO:0000256" key="6">
    <source>
        <dbReference type="ARBA" id="ARBA00022989"/>
    </source>
</evidence>
<dbReference type="PATRIC" id="fig|1335048.3.peg.2479"/>
<accession>A0A159Z3G0</accession>
<dbReference type="InterPro" id="IPR002549">
    <property type="entry name" value="AI-2E-like"/>
</dbReference>
<evidence type="ECO:0000256" key="3">
    <source>
        <dbReference type="ARBA" id="ARBA00022448"/>
    </source>
</evidence>
<sequence length="388" mass="41694">MALPVRQQMKYWGIAAALFLVVLWGLGNVILPFLVGGAVAYFMDPVADRLERTGLSRTAATAVISIVAVVVFVLAALLVIPTLVRQLAQLINTAPTILGQLQTFLADRFPTIMDNESVLRETLASIGEMIRSRGGELVTKVLSSAMGVVNFVVFIVVVPVVAFYMLLDWDKMIAKIDGWLPRDHAPTIRRLASEIDRVLAGFVRGQVLVCVILGVYYSVALALAGLNFGLVVGAIAGFLTFIPYVGALVGGGLAIGLAMFQFWGNWWMIALIWAIFQSGQFVEGNILTPKLVGSSVGLHPVWLLFALSAFGTLFGFAGMLVAVPVAAALGVIARFLITQYTESKLYNGLDSVPEPDLRVEVTLAPEPRPRLEPETGAVILPPPGHTAP</sequence>
<feature type="transmembrane region" description="Helical" evidence="9">
    <location>
        <begin position="62"/>
        <end position="84"/>
    </location>
</feature>
<keyword evidence="5 9" id="KW-0812">Transmembrane</keyword>
<evidence type="ECO:0000313" key="10">
    <source>
        <dbReference type="EMBL" id="AMY69626.1"/>
    </source>
</evidence>
<protein>
    <submittedName>
        <fullName evidence="10">Lipocalin-related protein and Bos/Can/Equ allergen</fullName>
    </submittedName>
</protein>
<name>A0A159Z3G0_9RHOB</name>
<feature type="region of interest" description="Disordered" evidence="8">
    <location>
        <begin position="368"/>
        <end position="388"/>
    </location>
</feature>
<feature type="transmembrane region" description="Helical" evidence="9">
    <location>
        <begin position="198"/>
        <end position="219"/>
    </location>
</feature>
<evidence type="ECO:0000256" key="5">
    <source>
        <dbReference type="ARBA" id="ARBA00022692"/>
    </source>
</evidence>
<keyword evidence="11" id="KW-1185">Reference proteome</keyword>
<dbReference type="GO" id="GO:0005886">
    <property type="term" value="C:plasma membrane"/>
    <property type="evidence" value="ECO:0007669"/>
    <property type="project" value="UniProtKB-SubCell"/>
</dbReference>
<feature type="transmembrane region" description="Helical" evidence="9">
    <location>
        <begin position="141"/>
        <end position="167"/>
    </location>
</feature>